<protein>
    <submittedName>
        <fullName evidence="10">Membrane protein</fullName>
    </submittedName>
</protein>
<feature type="transmembrane region" description="Helical" evidence="7">
    <location>
        <begin position="51"/>
        <end position="71"/>
    </location>
</feature>
<feature type="domain" description="Cardiolipin synthase N-terminal" evidence="9">
    <location>
        <begin position="26"/>
        <end position="72"/>
    </location>
</feature>
<evidence type="ECO:0000256" key="1">
    <source>
        <dbReference type="ARBA" id="ARBA00004651"/>
    </source>
</evidence>
<proteinExistence type="predicted"/>
<keyword evidence="11" id="KW-1185">Reference proteome</keyword>
<dbReference type="AlphaFoldDB" id="A0A0F2TDE6"/>
<sequence>MGTYHLAADYPLLNVFWTMLELFLWILWIFLLFKIITDIFRSHDLSGWGKAGWLVLVILLPLIGVLAYLIARGDSMHRRDLSQAQQTEAAVQAYIREAAGTSPAGASASGTSTSGPSANGGGRSHVEDLATLADLHTRGLISTEEYQRAKDKLLV</sequence>
<dbReference type="PATRIC" id="fig|359131.3.peg.3693"/>
<feature type="compositionally biased region" description="Low complexity" evidence="6">
    <location>
        <begin position="102"/>
        <end position="117"/>
    </location>
</feature>
<dbReference type="Proteomes" id="UP000033699">
    <property type="component" value="Unassembled WGS sequence"/>
</dbReference>
<evidence type="ECO:0000259" key="9">
    <source>
        <dbReference type="Pfam" id="PF13396"/>
    </source>
</evidence>
<organism evidence="10 11">
    <name type="scientific">Streptomyces rubellomurinus (strain ATCC 31215)</name>
    <dbReference type="NCBI Taxonomy" id="359131"/>
    <lineage>
        <taxon>Bacteria</taxon>
        <taxon>Bacillati</taxon>
        <taxon>Actinomycetota</taxon>
        <taxon>Actinomycetes</taxon>
        <taxon>Kitasatosporales</taxon>
        <taxon>Streptomycetaceae</taxon>
        <taxon>Streptomyces</taxon>
    </lineage>
</organism>
<evidence type="ECO:0000256" key="3">
    <source>
        <dbReference type="ARBA" id="ARBA00022692"/>
    </source>
</evidence>
<reference evidence="10 11" key="1">
    <citation type="submission" date="2015-02" db="EMBL/GenBank/DDBJ databases">
        <authorList>
            <person name="Ju K.-S."/>
            <person name="Doroghazi J.R."/>
            <person name="Metcalf W."/>
        </authorList>
    </citation>
    <scope>NUCLEOTIDE SEQUENCE [LARGE SCALE GENOMIC DNA]</scope>
    <source>
        <strain evidence="10 11">ATCC 31215</strain>
    </source>
</reference>
<dbReference type="InterPro" id="IPR027379">
    <property type="entry name" value="CLS_N"/>
</dbReference>
<evidence type="ECO:0000313" key="10">
    <source>
        <dbReference type="EMBL" id="KJS61189.1"/>
    </source>
</evidence>
<evidence type="ECO:0000256" key="2">
    <source>
        <dbReference type="ARBA" id="ARBA00022475"/>
    </source>
</evidence>
<keyword evidence="2" id="KW-1003">Cell membrane</keyword>
<keyword evidence="3 7" id="KW-0812">Transmembrane</keyword>
<dbReference type="GO" id="GO:0005886">
    <property type="term" value="C:plasma membrane"/>
    <property type="evidence" value="ECO:0007669"/>
    <property type="project" value="UniProtKB-SubCell"/>
</dbReference>
<dbReference type="Pfam" id="PF13396">
    <property type="entry name" value="PLDc_N"/>
    <property type="match status" value="1"/>
</dbReference>
<keyword evidence="4 7" id="KW-1133">Transmembrane helix</keyword>
<keyword evidence="5 7" id="KW-0472">Membrane</keyword>
<evidence type="ECO:0000256" key="6">
    <source>
        <dbReference type="SAM" id="MobiDB-lite"/>
    </source>
</evidence>
<dbReference type="EMBL" id="JZKH01000030">
    <property type="protein sequence ID" value="KJS61189.1"/>
    <property type="molecule type" value="Genomic_DNA"/>
</dbReference>
<evidence type="ECO:0000256" key="4">
    <source>
        <dbReference type="ARBA" id="ARBA00022989"/>
    </source>
</evidence>
<dbReference type="InterPro" id="IPR018649">
    <property type="entry name" value="SHOCT"/>
</dbReference>
<feature type="domain" description="SHOCT" evidence="8">
    <location>
        <begin position="129"/>
        <end position="154"/>
    </location>
</feature>
<evidence type="ECO:0000256" key="5">
    <source>
        <dbReference type="ARBA" id="ARBA00023136"/>
    </source>
</evidence>
<evidence type="ECO:0000313" key="11">
    <source>
        <dbReference type="Proteomes" id="UP000033699"/>
    </source>
</evidence>
<gene>
    <name evidence="10" type="ORF">VM95_16590</name>
</gene>
<feature type="transmembrane region" description="Helical" evidence="7">
    <location>
        <begin position="12"/>
        <end position="31"/>
    </location>
</feature>
<comment type="caution">
    <text evidence="10">The sequence shown here is derived from an EMBL/GenBank/DDBJ whole genome shotgun (WGS) entry which is preliminary data.</text>
</comment>
<evidence type="ECO:0000256" key="7">
    <source>
        <dbReference type="SAM" id="Phobius"/>
    </source>
</evidence>
<feature type="region of interest" description="Disordered" evidence="6">
    <location>
        <begin position="102"/>
        <end position="123"/>
    </location>
</feature>
<name>A0A0F2TDE6_STRR3</name>
<dbReference type="RefSeq" id="WP_045697372.1">
    <property type="nucleotide sequence ID" value="NZ_JZKH01000030.1"/>
</dbReference>
<accession>A0A0F2TDE6</accession>
<evidence type="ECO:0000259" key="8">
    <source>
        <dbReference type="Pfam" id="PF09851"/>
    </source>
</evidence>
<comment type="subcellular location">
    <subcellularLocation>
        <location evidence="1">Cell membrane</location>
        <topology evidence="1">Multi-pass membrane protein</topology>
    </subcellularLocation>
</comment>
<dbReference type="Pfam" id="PF09851">
    <property type="entry name" value="SHOCT"/>
    <property type="match status" value="1"/>
</dbReference>
<dbReference type="OrthoDB" id="7596142at2"/>